<dbReference type="GO" id="GO:0003677">
    <property type="term" value="F:DNA binding"/>
    <property type="evidence" value="ECO:0007669"/>
    <property type="project" value="InterPro"/>
</dbReference>
<accession>A0AAD6HTX7</accession>
<keyword evidence="4" id="KW-1185">Reference proteome</keyword>
<evidence type="ECO:0000313" key="3">
    <source>
        <dbReference type="EMBL" id="KAJ5738115.1"/>
    </source>
</evidence>
<organism evidence="3 4">
    <name type="scientific">Penicillium malachiteum</name>
    <dbReference type="NCBI Taxonomy" id="1324776"/>
    <lineage>
        <taxon>Eukaryota</taxon>
        <taxon>Fungi</taxon>
        <taxon>Dikarya</taxon>
        <taxon>Ascomycota</taxon>
        <taxon>Pezizomycotina</taxon>
        <taxon>Eurotiomycetes</taxon>
        <taxon>Eurotiomycetidae</taxon>
        <taxon>Eurotiales</taxon>
        <taxon>Aspergillaceae</taxon>
        <taxon>Penicillium</taxon>
    </lineage>
</organism>
<evidence type="ECO:0000259" key="2">
    <source>
        <dbReference type="Pfam" id="PF04082"/>
    </source>
</evidence>
<name>A0AAD6HTX7_9EURO</name>
<comment type="caution">
    <text evidence="3">The sequence shown here is derived from an EMBL/GenBank/DDBJ whole genome shotgun (WGS) entry which is preliminary data.</text>
</comment>
<dbReference type="Pfam" id="PF04082">
    <property type="entry name" value="Fungal_trans"/>
    <property type="match status" value="1"/>
</dbReference>
<proteinExistence type="predicted"/>
<reference evidence="3" key="2">
    <citation type="submission" date="2023-01" db="EMBL/GenBank/DDBJ databases">
        <authorList>
            <person name="Petersen C."/>
        </authorList>
    </citation>
    <scope>NUCLEOTIDE SEQUENCE</scope>
    <source>
        <strain evidence="3">IBT 17514</strain>
    </source>
</reference>
<dbReference type="InterPro" id="IPR007219">
    <property type="entry name" value="XnlR_reg_dom"/>
</dbReference>
<evidence type="ECO:0000256" key="1">
    <source>
        <dbReference type="ARBA" id="ARBA00023242"/>
    </source>
</evidence>
<keyword evidence="1" id="KW-0539">Nucleus</keyword>
<dbReference type="EMBL" id="JAQJAN010000002">
    <property type="protein sequence ID" value="KAJ5738115.1"/>
    <property type="molecule type" value="Genomic_DNA"/>
</dbReference>
<gene>
    <name evidence="3" type="ORF">N7493_001270</name>
</gene>
<dbReference type="GO" id="GO:0006351">
    <property type="term" value="P:DNA-templated transcription"/>
    <property type="evidence" value="ECO:0007669"/>
    <property type="project" value="InterPro"/>
</dbReference>
<protein>
    <submittedName>
        <fullName evidence="3">FarB protein</fullName>
    </submittedName>
</protein>
<sequence>MGVKDDPYSTAQAAILLTYRNTKGDQLANSAWLRVAIRYTRAAKNSHLIQIKSHEHRASFDLKRLWWCCIVRDRLISIGVRRPLQIMDTIFDSEQGCLSLKEIQHETTSEVYDTEAKSLMCKIFISQCQLAAVLTLPATVLYDMNLAKEYQASDLEKCQSAKEALEDWREDFMKNENVTKSAIHHSVLLDFRLTLLYYQ</sequence>
<dbReference type="PANTHER" id="PTHR47425">
    <property type="entry name" value="FARB-RELATED"/>
    <property type="match status" value="1"/>
</dbReference>
<dbReference type="CDD" id="cd12148">
    <property type="entry name" value="fungal_TF_MHR"/>
    <property type="match status" value="1"/>
</dbReference>
<feature type="domain" description="Xylanolytic transcriptional activator regulatory" evidence="2">
    <location>
        <begin position="15"/>
        <end position="170"/>
    </location>
</feature>
<reference evidence="3" key="1">
    <citation type="journal article" date="2023" name="IMA Fungus">
        <title>Comparative genomic study of the Penicillium genus elucidates a diverse pangenome and 15 lateral gene transfer events.</title>
        <authorList>
            <person name="Petersen C."/>
            <person name="Sorensen T."/>
            <person name="Nielsen M.R."/>
            <person name="Sondergaard T.E."/>
            <person name="Sorensen J.L."/>
            <person name="Fitzpatrick D.A."/>
            <person name="Frisvad J.C."/>
            <person name="Nielsen K.L."/>
        </authorList>
    </citation>
    <scope>NUCLEOTIDE SEQUENCE</scope>
    <source>
        <strain evidence="3">IBT 17514</strain>
    </source>
</reference>
<dbReference type="PANTHER" id="PTHR47425:SF2">
    <property type="entry name" value="FARB-RELATED"/>
    <property type="match status" value="1"/>
</dbReference>
<dbReference type="InterPro" id="IPR052761">
    <property type="entry name" value="Fungal_Detox/Toxin_TFs"/>
</dbReference>
<dbReference type="GO" id="GO:0008270">
    <property type="term" value="F:zinc ion binding"/>
    <property type="evidence" value="ECO:0007669"/>
    <property type="project" value="InterPro"/>
</dbReference>
<dbReference type="Proteomes" id="UP001215712">
    <property type="component" value="Unassembled WGS sequence"/>
</dbReference>
<evidence type="ECO:0000313" key="4">
    <source>
        <dbReference type="Proteomes" id="UP001215712"/>
    </source>
</evidence>
<dbReference type="AlphaFoldDB" id="A0AAD6HTX7"/>